<feature type="region of interest" description="Disordered" evidence="1">
    <location>
        <begin position="342"/>
        <end position="366"/>
    </location>
</feature>
<dbReference type="SUPFAM" id="SSF51735">
    <property type="entry name" value="NAD(P)-binding Rossmann-fold domains"/>
    <property type="match status" value="1"/>
</dbReference>
<name>A0A7Y0M143_CELFI</name>
<dbReference type="Pfam" id="PF01370">
    <property type="entry name" value="Epimerase"/>
    <property type="match status" value="1"/>
</dbReference>
<feature type="domain" description="NAD-dependent epimerase/dehydratase" evidence="2">
    <location>
        <begin position="4"/>
        <end position="243"/>
    </location>
</feature>
<organism evidence="3 4">
    <name type="scientific">Cellulomonas fimi</name>
    <dbReference type="NCBI Taxonomy" id="1708"/>
    <lineage>
        <taxon>Bacteria</taxon>
        <taxon>Bacillati</taxon>
        <taxon>Actinomycetota</taxon>
        <taxon>Actinomycetes</taxon>
        <taxon>Micrococcales</taxon>
        <taxon>Cellulomonadaceae</taxon>
        <taxon>Cellulomonas</taxon>
    </lineage>
</organism>
<dbReference type="InterPro" id="IPR001509">
    <property type="entry name" value="Epimerase_deHydtase"/>
</dbReference>
<dbReference type="RefSeq" id="WP_169325958.1">
    <property type="nucleotide sequence ID" value="NZ_JABCJJ010000043.1"/>
</dbReference>
<evidence type="ECO:0000256" key="1">
    <source>
        <dbReference type="SAM" id="MobiDB-lite"/>
    </source>
</evidence>
<reference evidence="3 4" key="1">
    <citation type="submission" date="2020-04" db="EMBL/GenBank/DDBJ databases">
        <title>Sequencing and Assembly of C. fimi.</title>
        <authorList>
            <person name="Ramsey A.R."/>
        </authorList>
    </citation>
    <scope>NUCLEOTIDE SEQUENCE [LARGE SCALE GENOMIC DNA]</scope>
    <source>
        <strain evidence="3 4">SB</strain>
    </source>
</reference>
<accession>A0A7Y0M143</accession>
<evidence type="ECO:0000313" key="4">
    <source>
        <dbReference type="Proteomes" id="UP000562124"/>
    </source>
</evidence>
<evidence type="ECO:0000259" key="2">
    <source>
        <dbReference type="Pfam" id="PF01370"/>
    </source>
</evidence>
<gene>
    <name evidence="3" type="ORF">HIR71_15425</name>
</gene>
<dbReference type="InterPro" id="IPR050177">
    <property type="entry name" value="Lipid_A_modif_metabolic_enz"/>
</dbReference>
<dbReference type="PANTHER" id="PTHR43245:SF52">
    <property type="entry name" value="NAD-DEPENDENT EPIMERASE_DEHYDRATASE"/>
    <property type="match status" value="1"/>
</dbReference>
<dbReference type="Proteomes" id="UP000562124">
    <property type="component" value="Unassembled WGS sequence"/>
</dbReference>
<comment type="caution">
    <text evidence="3">The sequence shown here is derived from an EMBL/GenBank/DDBJ whole genome shotgun (WGS) entry which is preliminary data.</text>
</comment>
<feature type="region of interest" description="Disordered" evidence="1">
    <location>
        <begin position="130"/>
        <end position="150"/>
    </location>
</feature>
<dbReference type="PANTHER" id="PTHR43245">
    <property type="entry name" value="BIFUNCTIONAL POLYMYXIN RESISTANCE PROTEIN ARNA"/>
    <property type="match status" value="1"/>
</dbReference>
<keyword evidence="4" id="KW-1185">Reference proteome</keyword>
<dbReference type="AlphaFoldDB" id="A0A7Y0M143"/>
<proteinExistence type="predicted"/>
<dbReference type="EMBL" id="JABCJJ010000043">
    <property type="protein sequence ID" value="NMR21590.1"/>
    <property type="molecule type" value="Genomic_DNA"/>
</dbReference>
<evidence type="ECO:0000313" key="3">
    <source>
        <dbReference type="EMBL" id="NMR21590.1"/>
    </source>
</evidence>
<dbReference type="InterPro" id="IPR036291">
    <property type="entry name" value="NAD(P)-bd_dom_sf"/>
</dbReference>
<dbReference type="Gene3D" id="3.40.50.720">
    <property type="entry name" value="NAD(P)-binding Rossmann-like Domain"/>
    <property type="match status" value="1"/>
</dbReference>
<sequence length="366" mass="39341">MRVAIVGASGNVGTALLRRLAVDATVTSVVGVVRRPPPQRAVDQRLLPPPYDRAEWVGLDIAAPGPDAPVVDRLARVLAGADAVVHLAWALHPSHDRSALRHTNVTGSRRVAEATVRAGVPHLVAASSVGTYSPAADEEPRDENWPTEGVRSSSYSVDKVALERLLDEVEQRHPELTVARVRSALVFQHSAARQITRNFLGRLVPSRRLDEELPVLPWPRGLRLQAVHADDVAQAYREIVVRRQRGGFNVAADDVVRGDELARLLAGGRLREVEPAAARTALAAAWTARLVPMGPGWLDLAMTVPVLDSSRARDKLRWAPTRTTTASLAELLAGIAEGAGTASPALRPRRGTAPVTGWPAWARPGG</sequence>
<protein>
    <submittedName>
        <fullName evidence="3">NAD-dependent epimerase/dehydratase family protein</fullName>
    </submittedName>
</protein>